<dbReference type="AlphaFoldDB" id="A0A2K9HDR9"/>
<protein>
    <submittedName>
        <fullName evidence="1">Uncharacterized protein</fullName>
    </submittedName>
</protein>
<dbReference type="GeneID" id="94029030"/>
<dbReference type="OrthoDB" id="1078644at2"/>
<dbReference type="KEGG" id="pje:CRM71_06335"/>
<gene>
    <name evidence="1" type="ORF">SAMN06265364_11930</name>
</gene>
<dbReference type="EMBL" id="FZNZ01000019">
    <property type="protein sequence ID" value="SNR91890.1"/>
    <property type="molecule type" value="Genomic_DNA"/>
</dbReference>
<name>A0A2K9HDR9_9BACT</name>
<keyword evidence="2" id="KW-1185">Reference proteome</keyword>
<evidence type="ECO:0000313" key="2">
    <source>
        <dbReference type="Proteomes" id="UP000198427"/>
    </source>
</evidence>
<reference evidence="1 2" key="1">
    <citation type="submission" date="2017-06" db="EMBL/GenBank/DDBJ databases">
        <authorList>
            <person name="Varghese N."/>
            <person name="Submissions S."/>
        </authorList>
    </citation>
    <scope>NUCLEOTIDE SEQUENCE [LARGE SCALE GENOMIC DNA]</scope>
    <source>
        <strain evidence="1 2">DSM 26989</strain>
    </source>
</reference>
<dbReference type="RefSeq" id="WP_089366501.1">
    <property type="nucleotide sequence ID" value="NZ_CP023863.1"/>
</dbReference>
<dbReference type="Proteomes" id="UP000198427">
    <property type="component" value="Unassembled WGS sequence"/>
</dbReference>
<evidence type="ECO:0000313" key="1">
    <source>
        <dbReference type="EMBL" id="SNR91890.1"/>
    </source>
</evidence>
<accession>A0A2K9HDR9</accession>
<sequence>MNKRTIVSIVFLCLSVTSFAQKTFVIWDKANNIPVSRASVYTTYMGKVRSTFSDQQGRVVVDFAFDNLMISHINYQKESVKVLSDTLFMEQSMQLLSEVVVSSAGEPAWIKPMLMKFVKTKAKKYRSNGVLRYEYQTQNVGDTVLYRFVSNGLVRKKELFEISPLENIITFKDKSAGCDYSNLKNTLYHDFVSDMDEKFVKEHRFYVDNESESFGVNVVRLLFKSKKDWKDSGYLCIDTLQNVILRAKRSTGLAYNVQHRTNALVRSTINAMYGHKYKDWQIDIEAVYQQADNYFYLSSCRYSNYMQEEFDGKKKKGVEVYNVTSIYEAQPCQKNKMSEGTEFLLLPQPFAMKIIVSKKERKQEELLQDVKKEYNVY</sequence>
<organism evidence="1 2">
    <name type="scientific">Prevotella jejuni</name>
    <dbReference type="NCBI Taxonomy" id="1177574"/>
    <lineage>
        <taxon>Bacteria</taxon>
        <taxon>Pseudomonadati</taxon>
        <taxon>Bacteroidota</taxon>
        <taxon>Bacteroidia</taxon>
        <taxon>Bacteroidales</taxon>
        <taxon>Prevotellaceae</taxon>
        <taxon>Prevotella</taxon>
    </lineage>
</organism>
<comment type="caution">
    <text evidence="1">The sequence shown here is derived from an EMBL/GenBank/DDBJ whole genome shotgun (WGS) entry which is preliminary data.</text>
</comment>
<proteinExistence type="predicted"/>